<evidence type="ECO:0000313" key="3">
    <source>
        <dbReference type="EMBL" id="GCE25729.1"/>
    </source>
</evidence>
<protein>
    <submittedName>
        <fullName evidence="3">Uncharacterized protein</fullName>
    </submittedName>
</protein>
<keyword evidence="2" id="KW-1133">Transmembrane helix</keyword>
<organism evidence="3 4">
    <name type="scientific">Dictyobacter alpinus</name>
    <dbReference type="NCBI Taxonomy" id="2014873"/>
    <lineage>
        <taxon>Bacteria</taxon>
        <taxon>Bacillati</taxon>
        <taxon>Chloroflexota</taxon>
        <taxon>Ktedonobacteria</taxon>
        <taxon>Ktedonobacterales</taxon>
        <taxon>Dictyobacteraceae</taxon>
        <taxon>Dictyobacter</taxon>
    </lineage>
</organism>
<feature type="transmembrane region" description="Helical" evidence="2">
    <location>
        <begin position="118"/>
        <end position="138"/>
    </location>
</feature>
<dbReference type="EMBL" id="BIFT01000001">
    <property type="protein sequence ID" value="GCE25729.1"/>
    <property type="molecule type" value="Genomic_DNA"/>
</dbReference>
<sequence length="140" mass="15252">MTPQMSSEEQRPHSNTYQGYEGQSEIRQNPPPYEQTRPPYAQAPGANNFVDDNFVEAVSQRIAQRLTQSDQFNGKLRQASGSQRSRASSGQRLALGIVSLGVLIPLVSVIFSNGLSSGIALIAMGMICGCICLINVIFNY</sequence>
<dbReference type="OrthoDB" id="3854538at2"/>
<gene>
    <name evidence="3" type="ORF">KDA_12130</name>
</gene>
<evidence type="ECO:0000313" key="4">
    <source>
        <dbReference type="Proteomes" id="UP000287171"/>
    </source>
</evidence>
<comment type="caution">
    <text evidence="3">The sequence shown here is derived from an EMBL/GenBank/DDBJ whole genome shotgun (WGS) entry which is preliminary data.</text>
</comment>
<keyword evidence="4" id="KW-1185">Reference proteome</keyword>
<name>A0A402B307_9CHLR</name>
<dbReference type="Proteomes" id="UP000287171">
    <property type="component" value="Unassembled WGS sequence"/>
</dbReference>
<evidence type="ECO:0000256" key="1">
    <source>
        <dbReference type="SAM" id="MobiDB-lite"/>
    </source>
</evidence>
<feature type="region of interest" description="Disordered" evidence="1">
    <location>
        <begin position="1"/>
        <end position="47"/>
    </location>
</feature>
<proteinExistence type="predicted"/>
<feature type="transmembrane region" description="Helical" evidence="2">
    <location>
        <begin position="93"/>
        <end position="112"/>
    </location>
</feature>
<dbReference type="AlphaFoldDB" id="A0A402B307"/>
<keyword evidence="2" id="KW-0812">Transmembrane</keyword>
<evidence type="ECO:0000256" key="2">
    <source>
        <dbReference type="SAM" id="Phobius"/>
    </source>
</evidence>
<keyword evidence="2" id="KW-0472">Membrane</keyword>
<reference evidence="4" key="1">
    <citation type="submission" date="2018-12" db="EMBL/GenBank/DDBJ databases">
        <title>Tengunoibacter tsumagoiensis gen. nov., sp. nov., Dictyobacter kobayashii sp. nov., D. alpinus sp. nov., and D. joshuensis sp. nov. and description of Dictyobacteraceae fam. nov. within the order Ktedonobacterales isolated from Tengu-no-mugimeshi.</title>
        <authorList>
            <person name="Wang C.M."/>
            <person name="Zheng Y."/>
            <person name="Sakai Y."/>
            <person name="Toyoda A."/>
            <person name="Minakuchi Y."/>
            <person name="Abe K."/>
            <person name="Yokota A."/>
            <person name="Yabe S."/>
        </authorList>
    </citation>
    <scope>NUCLEOTIDE SEQUENCE [LARGE SCALE GENOMIC DNA]</scope>
    <source>
        <strain evidence="4">Uno16</strain>
    </source>
</reference>
<dbReference type="RefSeq" id="WP_126626280.1">
    <property type="nucleotide sequence ID" value="NZ_BIFT01000001.1"/>
</dbReference>
<accession>A0A402B307</accession>
<feature type="compositionally biased region" description="Polar residues" evidence="1">
    <location>
        <begin position="1"/>
        <end position="18"/>
    </location>
</feature>